<feature type="domain" description="YdhG-like" evidence="1">
    <location>
        <begin position="19"/>
        <end position="117"/>
    </location>
</feature>
<dbReference type="Pfam" id="PF08818">
    <property type="entry name" value="DUF1801"/>
    <property type="match status" value="1"/>
</dbReference>
<evidence type="ECO:0000313" key="2">
    <source>
        <dbReference type="EMBL" id="AFL80272.1"/>
    </source>
</evidence>
<dbReference type="AlphaFoldDB" id="I3YTF4"/>
<evidence type="ECO:0000259" key="1">
    <source>
        <dbReference type="Pfam" id="PF08818"/>
    </source>
</evidence>
<dbReference type="EMBL" id="CP003280">
    <property type="protein sequence ID" value="AFL80272.1"/>
    <property type="molecule type" value="Genomic_DNA"/>
</dbReference>
<dbReference type="RefSeq" id="WP_014781530.1">
    <property type="nucleotide sequence ID" value="NC_018013.1"/>
</dbReference>
<accession>I3YTF4</accession>
<dbReference type="SUPFAM" id="SSF159888">
    <property type="entry name" value="YdhG-like"/>
    <property type="match status" value="1"/>
</dbReference>
<dbReference type="HOGENOM" id="CLU_2013772_0_0_10"/>
<sequence>MKSTDVFELVIQDFSEEIKNIAREIRNLVYKVFPEAVEVVWITQKNIGFGTGSKKKTEHFCWLMPATNHVTFGFNYGAELPDPKNLLEGTGKLFRHCKIKSIAALDNPDLIKLLKYATTYRVPTNK</sequence>
<dbReference type="eggNOG" id="COG5649">
    <property type="taxonomic scope" value="Bacteria"/>
</dbReference>
<dbReference type="InterPro" id="IPR014922">
    <property type="entry name" value="YdhG-like"/>
</dbReference>
<protein>
    <recommendedName>
        <fullName evidence="1">YdhG-like domain-containing protein</fullName>
    </recommendedName>
</protein>
<reference evidence="2 3" key="1">
    <citation type="submission" date="2012-06" db="EMBL/GenBank/DDBJ databases">
        <title>The complete genome of Aequorivita sublithincola DSM 14238.</title>
        <authorList>
            <consortium name="US DOE Joint Genome Institute (JGI-PGF)"/>
            <person name="Lucas S."/>
            <person name="Copeland A."/>
            <person name="Lapidus A."/>
            <person name="Goodwin L."/>
            <person name="Pitluck S."/>
            <person name="Peters L."/>
            <person name="Munk A.C.C."/>
            <person name="Kyrpides N."/>
            <person name="Mavromatis K."/>
            <person name="Pagani I."/>
            <person name="Ivanova N."/>
            <person name="Ovchinnikova G."/>
            <person name="Zeytun A."/>
            <person name="Detter J.C."/>
            <person name="Han C."/>
            <person name="Land M."/>
            <person name="Hauser L."/>
            <person name="Markowitz V."/>
            <person name="Cheng J.-F."/>
            <person name="Hugenholtz P."/>
            <person name="Woyke T."/>
            <person name="Wu D."/>
            <person name="Tindall B."/>
            <person name="Faehnrich R."/>
            <person name="Brambilla E."/>
            <person name="Klenk H.-P."/>
            <person name="Eisen J.A."/>
        </authorList>
    </citation>
    <scope>NUCLEOTIDE SEQUENCE [LARGE SCALE GENOMIC DNA]</scope>
    <source>
        <strain evidence="3">DSM 14238 / LMG 21431 / ACAM 643 / 9-3</strain>
    </source>
</reference>
<gene>
    <name evidence="2" type="ordered locus">Aeqsu_0765</name>
</gene>
<dbReference type="Proteomes" id="UP000006049">
    <property type="component" value="Chromosome"/>
</dbReference>
<proteinExistence type="predicted"/>
<dbReference type="OrthoDB" id="1121167at2"/>
<organism evidence="2 3">
    <name type="scientific">Aequorivita sublithincola (strain DSM 14238 / LMG 21431 / ACAM 643 / 9-3)</name>
    <dbReference type="NCBI Taxonomy" id="746697"/>
    <lineage>
        <taxon>Bacteria</taxon>
        <taxon>Pseudomonadati</taxon>
        <taxon>Bacteroidota</taxon>
        <taxon>Flavobacteriia</taxon>
        <taxon>Flavobacteriales</taxon>
        <taxon>Flavobacteriaceae</taxon>
        <taxon>Aequorivita</taxon>
    </lineage>
</organism>
<dbReference type="STRING" id="746697.Aeqsu_0765"/>
<evidence type="ECO:0000313" key="3">
    <source>
        <dbReference type="Proteomes" id="UP000006049"/>
    </source>
</evidence>
<keyword evidence="3" id="KW-1185">Reference proteome</keyword>
<dbReference type="KEGG" id="asl:Aeqsu_0765"/>
<name>I3YTF4_AEQSU</name>